<proteinExistence type="predicted"/>
<dbReference type="Proteomes" id="UP001589870">
    <property type="component" value="Unassembled WGS sequence"/>
</dbReference>
<accession>A0ABV6U886</accession>
<organism evidence="1 2">
    <name type="scientific">Sphaerimonospora cavernae</name>
    <dbReference type="NCBI Taxonomy" id="1740611"/>
    <lineage>
        <taxon>Bacteria</taxon>
        <taxon>Bacillati</taxon>
        <taxon>Actinomycetota</taxon>
        <taxon>Actinomycetes</taxon>
        <taxon>Streptosporangiales</taxon>
        <taxon>Streptosporangiaceae</taxon>
        <taxon>Sphaerimonospora</taxon>
    </lineage>
</organism>
<name>A0ABV6U886_9ACTN</name>
<protein>
    <submittedName>
        <fullName evidence="1">Uncharacterized protein</fullName>
    </submittedName>
</protein>
<dbReference type="EMBL" id="JBHMQT010000037">
    <property type="protein sequence ID" value="MFC0864187.1"/>
    <property type="molecule type" value="Genomic_DNA"/>
</dbReference>
<comment type="caution">
    <text evidence="1">The sequence shown here is derived from an EMBL/GenBank/DDBJ whole genome shotgun (WGS) entry which is preliminary data.</text>
</comment>
<gene>
    <name evidence="1" type="ORF">ACFHYQ_17975</name>
</gene>
<evidence type="ECO:0000313" key="2">
    <source>
        <dbReference type="Proteomes" id="UP001589870"/>
    </source>
</evidence>
<reference evidence="1 2" key="1">
    <citation type="submission" date="2024-09" db="EMBL/GenBank/DDBJ databases">
        <authorList>
            <person name="Sun Q."/>
            <person name="Mori K."/>
        </authorList>
    </citation>
    <scope>NUCLEOTIDE SEQUENCE [LARGE SCALE GENOMIC DNA]</scope>
    <source>
        <strain evidence="1 2">TBRC 1851</strain>
    </source>
</reference>
<dbReference type="RefSeq" id="WP_394302307.1">
    <property type="nucleotide sequence ID" value="NZ_JBHMQT010000037.1"/>
</dbReference>
<sequence>MDANSKGAADLLRALMRTAARFSDTGRSLSDANFPHVRWAPISDLAGRAVRLGLELTLPGHEIVFEMSVVVPADGGFAVRGEIVLDGAEACLVLPLAETADVAACATTLDRYTEELIAPARRHVNRLLEECPS</sequence>
<keyword evidence="2" id="KW-1185">Reference proteome</keyword>
<evidence type="ECO:0000313" key="1">
    <source>
        <dbReference type="EMBL" id="MFC0864187.1"/>
    </source>
</evidence>